<dbReference type="InterPro" id="IPR041490">
    <property type="entry name" value="KstR2_TetR_C"/>
</dbReference>
<dbReference type="EMBL" id="JBIAQY010000023">
    <property type="protein sequence ID" value="MFF3574068.1"/>
    <property type="molecule type" value="Genomic_DNA"/>
</dbReference>
<gene>
    <name evidence="4" type="ORF">ACFYXQ_40620</name>
</gene>
<protein>
    <submittedName>
        <fullName evidence="4">TetR/AcrR family transcriptional regulator</fullName>
    </submittedName>
</protein>
<dbReference type="Pfam" id="PF00440">
    <property type="entry name" value="TetR_N"/>
    <property type="match status" value="1"/>
</dbReference>
<dbReference type="Proteomes" id="UP001601992">
    <property type="component" value="Unassembled WGS sequence"/>
</dbReference>
<dbReference type="InterPro" id="IPR050109">
    <property type="entry name" value="HTH-type_TetR-like_transc_reg"/>
</dbReference>
<evidence type="ECO:0000259" key="3">
    <source>
        <dbReference type="PROSITE" id="PS50977"/>
    </source>
</evidence>
<dbReference type="SUPFAM" id="SSF48498">
    <property type="entry name" value="Tetracyclin repressor-like, C-terminal domain"/>
    <property type="match status" value="1"/>
</dbReference>
<feature type="DNA-binding region" description="H-T-H motif" evidence="2">
    <location>
        <begin position="18"/>
        <end position="37"/>
    </location>
</feature>
<proteinExistence type="predicted"/>
<keyword evidence="1 2" id="KW-0238">DNA-binding</keyword>
<dbReference type="Gene3D" id="1.10.10.60">
    <property type="entry name" value="Homeodomain-like"/>
    <property type="match status" value="1"/>
</dbReference>
<dbReference type="InterPro" id="IPR009057">
    <property type="entry name" value="Homeodomain-like_sf"/>
</dbReference>
<sequence>MLVAAADLVARRGFHAVSMSDIGHAAGITGSGIYRHFDSKSAVLVALFEQAIDNLLLDEHSIVESVTDLRLALNRLIEGQVEFVVADRELAQVYHNEINNLPEEDSRRLRRKQRMYIEEWVHLLDELRDDLSDADARAVVHAAIGAIQSTLFHNTGLSEDRLRRLLADAGRTVLGL</sequence>
<dbReference type="Pfam" id="PF17932">
    <property type="entry name" value="TetR_C_24"/>
    <property type="match status" value="1"/>
</dbReference>
<dbReference type="PRINTS" id="PR00455">
    <property type="entry name" value="HTHTETR"/>
</dbReference>
<dbReference type="PROSITE" id="PS50977">
    <property type="entry name" value="HTH_TETR_2"/>
    <property type="match status" value="1"/>
</dbReference>
<reference evidence="4 5" key="1">
    <citation type="submission" date="2024-10" db="EMBL/GenBank/DDBJ databases">
        <title>The Natural Products Discovery Center: Release of the First 8490 Sequenced Strains for Exploring Actinobacteria Biosynthetic Diversity.</title>
        <authorList>
            <person name="Kalkreuter E."/>
            <person name="Kautsar S.A."/>
            <person name="Yang D."/>
            <person name="Bader C.D."/>
            <person name="Teijaro C.N."/>
            <person name="Fluegel L."/>
            <person name="Davis C.M."/>
            <person name="Simpson J.R."/>
            <person name="Lauterbach L."/>
            <person name="Steele A.D."/>
            <person name="Gui C."/>
            <person name="Meng S."/>
            <person name="Li G."/>
            <person name="Viehrig K."/>
            <person name="Ye F."/>
            <person name="Su P."/>
            <person name="Kiefer A.F."/>
            <person name="Nichols A."/>
            <person name="Cepeda A.J."/>
            <person name="Yan W."/>
            <person name="Fan B."/>
            <person name="Jiang Y."/>
            <person name="Adhikari A."/>
            <person name="Zheng C.-J."/>
            <person name="Schuster L."/>
            <person name="Cowan T.M."/>
            <person name="Smanski M.J."/>
            <person name="Chevrette M.G."/>
            <person name="De Carvalho L.P.S."/>
            <person name="Shen B."/>
        </authorList>
    </citation>
    <scope>NUCLEOTIDE SEQUENCE [LARGE SCALE GENOMIC DNA]</scope>
    <source>
        <strain evidence="4 5">NPDC002593</strain>
    </source>
</reference>
<dbReference type="Gene3D" id="1.10.357.10">
    <property type="entry name" value="Tetracycline Repressor, domain 2"/>
    <property type="match status" value="1"/>
</dbReference>
<dbReference type="InterPro" id="IPR036271">
    <property type="entry name" value="Tet_transcr_reg_TetR-rel_C_sf"/>
</dbReference>
<keyword evidence="5" id="KW-1185">Reference proteome</keyword>
<evidence type="ECO:0000256" key="1">
    <source>
        <dbReference type="ARBA" id="ARBA00023125"/>
    </source>
</evidence>
<evidence type="ECO:0000313" key="4">
    <source>
        <dbReference type="EMBL" id="MFF3574068.1"/>
    </source>
</evidence>
<dbReference type="SUPFAM" id="SSF46689">
    <property type="entry name" value="Homeodomain-like"/>
    <property type="match status" value="1"/>
</dbReference>
<dbReference type="InterPro" id="IPR001647">
    <property type="entry name" value="HTH_TetR"/>
</dbReference>
<comment type="caution">
    <text evidence="4">The sequence shown here is derived from an EMBL/GenBank/DDBJ whole genome shotgun (WGS) entry which is preliminary data.</text>
</comment>
<organism evidence="4 5">
    <name type="scientific">Nocardia jiangxiensis</name>
    <dbReference type="NCBI Taxonomy" id="282685"/>
    <lineage>
        <taxon>Bacteria</taxon>
        <taxon>Bacillati</taxon>
        <taxon>Actinomycetota</taxon>
        <taxon>Actinomycetes</taxon>
        <taxon>Mycobacteriales</taxon>
        <taxon>Nocardiaceae</taxon>
        <taxon>Nocardia</taxon>
    </lineage>
</organism>
<evidence type="ECO:0000256" key="2">
    <source>
        <dbReference type="PROSITE-ProRule" id="PRU00335"/>
    </source>
</evidence>
<name>A0ABW6SCN0_9NOCA</name>
<feature type="domain" description="HTH tetR-type" evidence="3">
    <location>
        <begin position="1"/>
        <end position="55"/>
    </location>
</feature>
<evidence type="ECO:0000313" key="5">
    <source>
        <dbReference type="Proteomes" id="UP001601992"/>
    </source>
</evidence>
<dbReference type="PANTHER" id="PTHR30055">
    <property type="entry name" value="HTH-TYPE TRANSCRIPTIONAL REGULATOR RUTR"/>
    <property type="match status" value="1"/>
</dbReference>
<dbReference type="PANTHER" id="PTHR30055:SF237">
    <property type="entry name" value="TRANSCRIPTIONAL REPRESSOR MCE3R"/>
    <property type="match status" value="1"/>
</dbReference>
<dbReference type="RefSeq" id="WP_281033112.1">
    <property type="nucleotide sequence ID" value="NZ_JBIAQY010000023.1"/>
</dbReference>
<accession>A0ABW6SCN0</accession>